<evidence type="ECO:0008006" key="3">
    <source>
        <dbReference type="Google" id="ProtNLM"/>
    </source>
</evidence>
<dbReference type="Proteomes" id="UP001262582">
    <property type="component" value="Unassembled WGS sequence"/>
</dbReference>
<reference evidence="1 2" key="1">
    <citation type="submission" date="2023-09" db="EMBL/GenBank/DDBJ databases">
        <authorList>
            <person name="Rey-Velasco X."/>
        </authorList>
    </citation>
    <scope>NUCLEOTIDE SEQUENCE [LARGE SCALE GENOMIC DNA]</scope>
    <source>
        <strain evidence="1 2">F117</strain>
    </source>
</reference>
<dbReference type="RefSeq" id="WP_311502788.1">
    <property type="nucleotide sequence ID" value="NZ_JAVRHK010000004.1"/>
</dbReference>
<comment type="caution">
    <text evidence="1">The sequence shown here is derived from an EMBL/GenBank/DDBJ whole genome shotgun (WGS) entry which is preliminary data.</text>
</comment>
<evidence type="ECO:0000313" key="2">
    <source>
        <dbReference type="Proteomes" id="UP001262582"/>
    </source>
</evidence>
<dbReference type="Gene3D" id="3.10.490.10">
    <property type="entry name" value="Gamma-glutamyl cyclotransferase-like"/>
    <property type="match status" value="1"/>
</dbReference>
<keyword evidence="2" id="KW-1185">Reference proteome</keyword>
<evidence type="ECO:0000313" key="1">
    <source>
        <dbReference type="EMBL" id="MDT0676444.1"/>
    </source>
</evidence>
<gene>
    <name evidence="1" type="ORF">RM539_07600</name>
</gene>
<accession>A0ABU3D4Y0</accession>
<organism evidence="1 2">
    <name type="scientific">Autumnicola musiva</name>
    <dbReference type="NCBI Taxonomy" id="3075589"/>
    <lineage>
        <taxon>Bacteria</taxon>
        <taxon>Pseudomonadati</taxon>
        <taxon>Bacteroidota</taxon>
        <taxon>Flavobacteriia</taxon>
        <taxon>Flavobacteriales</taxon>
        <taxon>Flavobacteriaceae</taxon>
        <taxon>Autumnicola</taxon>
    </lineage>
</organism>
<dbReference type="EMBL" id="JAVRHK010000004">
    <property type="protein sequence ID" value="MDT0676444.1"/>
    <property type="molecule type" value="Genomic_DNA"/>
</dbReference>
<proteinExistence type="predicted"/>
<name>A0ABU3D4Y0_9FLAO</name>
<protein>
    <recommendedName>
        <fullName evidence="3">Histone deacetylase</fullName>
    </recommendedName>
</protein>
<sequence length="213" mass="24033">MQEESDEVWYACYGSNIKEKRFLCYIEGGTPEGAIRNFAGCANRAAPKENHPIEINRELYFAKEAITWNGGGIGFLKPEEKSKSVTLGRQYLITSDQFVELVKQELKMEGELLINFEELVEKGSFICSPGGRYGQLVCLGHRDGRPVFTFTSEHYLEEEINAPNRAYISTIISGIREIYDLNDEELLEYFSGKTGIKGTPLETQLPEIIATSK</sequence>